<dbReference type="InterPro" id="IPR019079">
    <property type="entry name" value="Capsule_synth_CapA"/>
</dbReference>
<feature type="compositionally biased region" description="Basic and acidic residues" evidence="2">
    <location>
        <begin position="338"/>
        <end position="351"/>
    </location>
</feature>
<name>A0A7U3UMW3_9ACTN</name>
<dbReference type="KEGG" id="arev:RVR_368"/>
<organism evidence="4 5">
    <name type="scientific">Actinacidiphila reveromycinica</name>
    <dbReference type="NCBI Taxonomy" id="659352"/>
    <lineage>
        <taxon>Bacteria</taxon>
        <taxon>Bacillati</taxon>
        <taxon>Actinomycetota</taxon>
        <taxon>Actinomycetes</taxon>
        <taxon>Kitasatosporales</taxon>
        <taxon>Streptomycetaceae</taxon>
        <taxon>Actinacidiphila</taxon>
    </lineage>
</organism>
<dbReference type="Pfam" id="PF09587">
    <property type="entry name" value="PGA_cap"/>
    <property type="match status" value="1"/>
</dbReference>
<evidence type="ECO:0000313" key="4">
    <source>
        <dbReference type="EMBL" id="BBA95486.1"/>
    </source>
</evidence>
<keyword evidence="5" id="KW-1185">Reference proteome</keyword>
<feature type="region of interest" description="Disordered" evidence="2">
    <location>
        <begin position="403"/>
        <end position="423"/>
    </location>
</feature>
<dbReference type="SMART" id="SM00854">
    <property type="entry name" value="PGA_cap"/>
    <property type="match status" value="1"/>
</dbReference>
<evidence type="ECO:0000259" key="3">
    <source>
        <dbReference type="SMART" id="SM00854"/>
    </source>
</evidence>
<evidence type="ECO:0000256" key="2">
    <source>
        <dbReference type="SAM" id="MobiDB-lite"/>
    </source>
</evidence>
<dbReference type="InterPro" id="IPR029052">
    <property type="entry name" value="Metallo-depent_PP-like"/>
</dbReference>
<evidence type="ECO:0000256" key="1">
    <source>
        <dbReference type="ARBA" id="ARBA00005662"/>
    </source>
</evidence>
<reference evidence="4 5" key="4">
    <citation type="journal article" date="2020" name="Sci. Rep.">
        <title>beta-carboline chemical signals induce reveromycin production through a LuxR family regulator in Streptomyces sp. SN-593.</title>
        <authorList>
            <person name="Panthee S."/>
            <person name="Kito N."/>
            <person name="Hayashi T."/>
            <person name="Shimizu T."/>
            <person name="Ishikawa J."/>
            <person name="Hamamoto H."/>
            <person name="Osada H."/>
            <person name="Takahashi S."/>
        </authorList>
    </citation>
    <scope>NUCLEOTIDE SEQUENCE [LARGE SCALE GENOMIC DNA]</scope>
    <source>
        <strain evidence="4 5">SN-593</strain>
    </source>
</reference>
<gene>
    <name evidence="4" type="ORF">RVR_368</name>
</gene>
<dbReference type="PANTHER" id="PTHR33393">
    <property type="entry name" value="POLYGLUTAMINE SYNTHESIS ACCESSORY PROTEIN RV0574C-RELATED"/>
    <property type="match status" value="1"/>
</dbReference>
<reference evidence="4 5" key="2">
    <citation type="journal article" date="2011" name="J. Antibiot.">
        <title>Furaquinocins I and J: novel polyketide isoprenoid hybrid compounds from Streptomyces reveromyceticus SN-593.</title>
        <authorList>
            <person name="Panthee S."/>
            <person name="Takahashi S."/>
            <person name="Takagi H."/>
            <person name="Nogawa T."/>
            <person name="Oowada E."/>
            <person name="Uramoto M."/>
            <person name="Osada H."/>
        </authorList>
    </citation>
    <scope>NUCLEOTIDE SEQUENCE [LARGE SCALE GENOMIC DNA]</scope>
    <source>
        <strain evidence="4 5">SN-593</strain>
    </source>
</reference>
<comment type="similarity">
    <text evidence="1">Belongs to the CapA family.</text>
</comment>
<dbReference type="AlphaFoldDB" id="A0A7U3UMW3"/>
<dbReference type="PANTHER" id="PTHR33393:SF11">
    <property type="entry name" value="POLYGLUTAMINE SYNTHESIS ACCESSORY PROTEIN RV0574C-RELATED"/>
    <property type="match status" value="1"/>
</dbReference>
<reference evidence="4 5" key="3">
    <citation type="journal article" date="2011" name="Nat. Chem. Biol.">
        <title>Reveromycin A biosynthesis uses RevG and RevJ for stereospecific spiroacetal formation.</title>
        <authorList>
            <person name="Takahashi S."/>
            <person name="Toyoda A."/>
            <person name="Sekiyama Y."/>
            <person name="Takagi H."/>
            <person name="Nogawa T."/>
            <person name="Uramoto M."/>
            <person name="Suzuki R."/>
            <person name="Koshino H."/>
            <person name="Kumano T."/>
            <person name="Panthee S."/>
            <person name="Dairi T."/>
            <person name="Ishikawa J."/>
            <person name="Ikeda H."/>
            <person name="Sakaki Y."/>
            <person name="Osada H."/>
        </authorList>
    </citation>
    <scope>NUCLEOTIDE SEQUENCE [LARGE SCALE GENOMIC DNA]</scope>
    <source>
        <strain evidence="4 5">SN-593</strain>
    </source>
</reference>
<dbReference type="EMBL" id="AP018365">
    <property type="protein sequence ID" value="BBA95486.1"/>
    <property type="molecule type" value="Genomic_DNA"/>
</dbReference>
<dbReference type="Proteomes" id="UP000595703">
    <property type="component" value="Chromosome"/>
</dbReference>
<dbReference type="RefSeq" id="WP_202232012.1">
    <property type="nucleotide sequence ID" value="NZ_AP018365.1"/>
</dbReference>
<evidence type="ECO:0000313" key="5">
    <source>
        <dbReference type="Proteomes" id="UP000595703"/>
    </source>
</evidence>
<feature type="domain" description="Capsule synthesis protein CapA" evidence="3">
    <location>
        <begin position="2"/>
        <end position="317"/>
    </location>
</feature>
<dbReference type="InterPro" id="IPR052169">
    <property type="entry name" value="CW_Biosynth-Accessory"/>
</dbReference>
<protein>
    <recommendedName>
        <fullName evidence="3">Capsule synthesis protein CapA domain-containing protein</fullName>
    </recommendedName>
</protein>
<proteinExistence type="inferred from homology"/>
<dbReference type="SUPFAM" id="SSF56300">
    <property type="entry name" value="Metallo-dependent phosphatases"/>
    <property type="match status" value="1"/>
</dbReference>
<sequence>MRIVAGGDAIFASRGLADRLDPELVDLMTKADATFANAEFCCPRVGTPPMPRKFPMGNHAWVLDELRSVGVNLLSTANNHSADFGPQGVLDTIAACEERGLAFAGTGRSLTEARAASFLDTRAGRVALVAASSTRSYEFLAGEAGLDVAARAGLNPLRWGQAYVLPEEQFAQLRAIDELLGTAAAHRETDRVEVRPDPGPDVFEFGSVFEGHVRIERGARPDVRYWCDAGDLASIVASVRDAARRAEVVLVSLHCHEGVEDGWYHDRSASFVEHAARACIDAGATAFLGHGPHMLRGVEFHRGRPIFYSLGSLLYEFEMGERLTPENYAGYGLGPDSRPSDLHRGRARDEEGTPTGFYGEARFSRGALAVLDIDDTGRAAGDHPGGEGPRVRVELVPTDLGLNRATPSRRGIPSRPAPEEAADGVAELARMSAAFGTRVDWDAERGVATLRPGTGAAGAAR</sequence>
<feature type="region of interest" description="Disordered" evidence="2">
    <location>
        <begin position="328"/>
        <end position="358"/>
    </location>
</feature>
<reference evidence="4 5" key="1">
    <citation type="journal article" date="2010" name="J. Bacteriol.">
        <title>Biochemical characterization of a novel indole prenyltransferase from Streptomyces sp. SN-593.</title>
        <authorList>
            <person name="Takahashi S."/>
            <person name="Takagi H."/>
            <person name="Toyoda A."/>
            <person name="Uramoto M."/>
            <person name="Nogawa T."/>
            <person name="Ueki M."/>
            <person name="Sakaki Y."/>
            <person name="Osada H."/>
        </authorList>
    </citation>
    <scope>NUCLEOTIDE SEQUENCE [LARGE SCALE GENOMIC DNA]</scope>
    <source>
        <strain evidence="4 5">SN-593</strain>
    </source>
</reference>
<accession>A0A7U3UMW3</accession>